<comment type="caution">
    <text evidence="14">The sequence shown here is derived from an EMBL/GenBank/DDBJ whole genome shotgun (WGS) entry which is preliminary data.</text>
</comment>
<comment type="subcellular location">
    <subcellularLocation>
        <location evidence="2">Mitochondrion intermembrane space</location>
    </subcellularLocation>
</comment>
<accession>A0A8J5JI82</accession>
<evidence type="ECO:0000256" key="10">
    <source>
        <dbReference type="ARBA" id="ARBA00068014"/>
    </source>
</evidence>
<evidence type="ECO:0000256" key="12">
    <source>
        <dbReference type="SAM" id="MobiDB-lite"/>
    </source>
</evidence>
<dbReference type="GO" id="GO:0016971">
    <property type="term" value="F:flavin-dependent sulfhydryl oxidase activity"/>
    <property type="evidence" value="ECO:0007669"/>
    <property type="project" value="InterPro"/>
</dbReference>
<keyword evidence="8" id="KW-1015">Disulfide bond</keyword>
<keyword evidence="5" id="KW-0274">FAD</keyword>
<name>A0A8J5JI82_HOMAM</name>
<dbReference type="AlphaFoldDB" id="A0A8J5JI82"/>
<proteinExistence type="predicted"/>
<evidence type="ECO:0000256" key="11">
    <source>
        <dbReference type="ARBA" id="ARBA00082538"/>
    </source>
</evidence>
<protein>
    <recommendedName>
        <fullName evidence="10">FAD-linked sulfhydryl oxidase ALR</fullName>
        <ecNumber evidence="3">1.8.3.2</ecNumber>
    </recommendedName>
    <alternativeName>
        <fullName evidence="11">Augmenter of liver regeneration</fullName>
    </alternativeName>
</protein>
<dbReference type="EMBL" id="JAHLQT010039062">
    <property type="protein sequence ID" value="KAG7156558.1"/>
    <property type="molecule type" value="Genomic_DNA"/>
</dbReference>
<dbReference type="GO" id="GO:0050660">
    <property type="term" value="F:flavin adenine dinucleotide binding"/>
    <property type="evidence" value="ECO:0007669"/>
    <property type="project" value="TreeGrafter"/>
</dbReference>
<dbReference type="PANTHER" id="PTHR12645:SF0">
    <property type="entry name" value="FAD-LINKED SULFHYDRYL OXIDASE ALR"/>
    <property type="match status" value="1"/>
</dbReference>
<comment type="cofactor">
    <cofactor evidence="1">
        <name>FAD</name>
        <dbReference type="ChEBI" id="CHEBI:57692"/>
    </cofactor>
</comment>
<keyword evidence="7" id="KW-0496">Mitochondrion</keyword>
<dbReference type="InterPro" id="IPR017905">
    <property type="entry name" value="ERV/ALR_sulphydryl_oxidase"/>
</dbReference>
<evidence type="ECO:0000256" key="5">
    <source>
        <dbReference type="ARBA" id="ARBA00022827"/>
    </source>
</evidence>
<dbReference type="OrthoDB" id="17199at2759"/>
<gene>
    <name evidence="14" type="primary">Gfer-L</name>
    <name evidence="14" type="ORF">Hamer_G006534</name>
</gene>
<dbReference type="PROSITE" id="PS51324">
    <property type="entry name" value="ERV_ALR"/>
    <property type="match status" value="1"/>
</dbReference>
<evidence type="ECO:0000313" key="14">
    <source>
        <dbReference type="EMBL" id="KAG7156558.1"/>
    </source>
</evidence>
<dbReference type="GO" id="GO:0005758">
    <property type="term" value="C:mitochondrial intermembrane space"/>
    <property type="evidence" value="ECO:0007669"/>
    <property type="project" value="UniProtKB-SubCell"/>
</dbReference>
<dbReference type="FunFam" id="1.20.120.310:FF:000003">
    <property type="entry name" value="Sulfhydryl oxidase"/>
    <property type="match status" value="1"/>
</dbReference>
<dbReference type="EC" id="1.8.3.2" evidence="3"/>
<evidence type="ECO:0000313" key="15">
    <source>
        <dbReference type="Proteomes" id="UP000747542"/>
    </source>
</evidence>
<dbReference type="Proteomes" id="UP000747542">
    <property type="component" value="Unassembled WGS sequence"/>
</dbReference>
<evidence type="ECO:0000256" key="3">
    <source>
        <dbReference type="ARBA" id="ARBA00012512"/>
    </source>
</evidence>
<evidence type="ECO:0000256" key="1">
    <source>
        <dbReference type="ARBA" id="ARBA00001974"/>
    </source>
</evidence>
<dbReference type="InterPro" id="IPR039799">
    <property type="entry name" value="ALR/ERV"/>
</dbReference>
<dbReference type="Pfam" id="PF04777">
    <property type="entry name" value="Evr1_Alr"/>
    <property type="match status" value="1"/>
</dbReference>
<keyword evidence="6" id="KW-0560">Oxidoreductase</keyword>
<organism evidence="14 15">
    <name type="scientific">Homarus americanus</name>
    <name type="common">American lobster</name>
    <dbReference type="NCBI Taxonomy" id="6706"/>
    <lineage>
        <taxon>Eukaryota</taxon>
        <taxon>Metazoa</taxon>
        <taxon>Ecdysozoa</taxon>
        <taxon>Arthropoda</taxon>
        <taxon>Crustacea</taxon>
        <taxon>Multicrustacea</taxon>
        <taxon>Malacostraca</taxon>
        <taxon>Eumalacostraca</taxon>
        <taxon>Eucarida</taxon>
        <taxon>Decapoda</taxon>
        <taxon>Pleocyemata</taxon>
        <taxon>Astacidea</taxon>
        <taxon>Nephropoidea</taxon>
        <taxon>Nephropidae</taxon>
        <taxon>Homarus</taxon>
    </lineage>
</organism>
<feature type="compositionally biased region" description="Polar residues" evidence="12">
    <location>
        <begin position="88"/>
        <end position="97"/>
    </location>
</feature>
<evidence type="ECO:0000256" key="8">
    <source>
        <dbReference type="ARBA" id="ARBA00023157"/>
    </source>
</evidence>
<keyword evidence="15" id="KW-1185">Reference proteome</keyword>
<evidence type="ECO:0000259" key="13">
    <source>
        <dbReference type="PROSITE" id="PS51324"/>
    </source>
</evidence>
<comment type="catalytic activity">
    <reaction evidence="9">
        <text>2 R'C(R)SH + O2 = R'C(R)S-S(R)CR' + H2O2</text>
        <dbReference type="Rhea" id="RHEA:17357"/>
        <dbReference type="ChEBI" id="CHEBI:15379"/>
        <dbReference type="ChEBI" id="CHEBI:16240"/>
        <dbReference type="ChEBI" id="CHEBI:16520"/>
        <dbReference type="ChEBI" id="CHEBI:17412"/>
        <dbReference type="EC" id="1.8.3.2"/>
    </reaction>
</comment>
<evidence type="ECO:0000256" key="2">
    <source>
        <dbReference type="ARBA" id="ARBA00004569"/>
    </source>
</evidence>
<keyword evidence="4" id="KW-0285">Flavoprotein</keyword>
<evidence type="ECO:0000256" key="7">
    <source>
        <dbReference type="ARBA" id="ARBA00023128"/>
    </source>
</evidence>
<feature type="domain" description="ERV/ALR sulfhydryl oxidase" evidence="13">
    <location>
        <begin position="113"/>
        <end position="213"/>
    </location>
</feature>
<evidence type="ECO:0000256" key="4">
    <source>
        <dbReference type="ARBA" id="ARBA00022630"/>
    </source>
</evidence>
<reference evidence="14" key="1">
    <citation type="journal article" date="2021" name="Sci. Adv.">
        <title>The American lobster genome reveals insights on longevity, neural, and immune adaptations.</title>
        <authorList>
            <person name="Polinski J.M."/>
            <person name="Zimin A.V."/>
            <person name="Clark K.F."/>
            <person name="Kohn A.B."/>
            <person name="Sadowski N."/>
            <person name="Timp W."/>
            <person name="Ptitsyn A."/>
            <person name="Khanna P."/>
            <person name="Romanova D.Y."/>
            <person name="Williams P."/>
            <person name="Greenwood S.J."/>
            <person name="Moroz L.L."/>
            <person name="Walt D.R."/>
            <person name="Bodnar A.G."/>
        </authorList>
    </citation>
    <scope>NUCLEOTIDE SEQUENCE</scope>
    <source>
        <strain evidence="14">GMGI-L3</strain>
    </source>
</reference>
<sequence length="223" mass="24759">MMATERREDVVGGLPHPEQTPTDKPCRACTDFRSWMKSQRRAGPVTLGKAETSSTEAPPPENSSGSSSERQENSGLESGSVLAGRANDGSSQTSTVPEETDVPLWGQAAKYGCPADSLSLGRGSWRLLHSMAAYYPTQPTPQQQNDMKTFITIFSKFYPCQPCAEDFREWLKTNSPAVDSRSTLSRWFCEAHNEVNRKLEKPLFNCDLIDQRWGDGWKDGSCD</sequence>
<evidence type="ECO:0000256" key="9">
    <source>
        <dbReference type="ARBA" id="ARBA00048864"/>
    </source>
</evidence>
<dbReference type="PANTHER" id="PTHR12645">
    <property type="entry name" value="ALR/ERV"/>
    <property type="match status" value="1"/>
</dbReference>
<feature type="region of interest" description="Disordered" evidence="12">
    <location>
        <begin position="1"/>
        <end position="98"/>
    </location>
</feature>
<feature type="compositionally biased region" description="Basic and acidic residues" evidence="12">
    <location>
        <begin position="1"/>
        <end position="10"/>
    </location>
</feature>
<evidence type="ECO:0000256" key="6">
    <source>
        <dbReference type="ARBA" id="ARBA00023002"/>
    </source>
</evidence>